<protein>
    <submittedName>
        <fullName evidence="2">Uncharacterized protein</fullName>
    </submittedName>
</protein>
<reference evidence="2 3" key="1">
    <citation type="journal article" date="2018" name="Evol. Lett.">
        <title>Horizontal gene cluster transfer increased hallucinogenic mushroom diversity.</title>
        <authorList>
            <person name="Reynolds H.T."/>
            <person name="Vijayakumar V."/>
            <person name="Gluck-Thaler E."/>
            <person name="Korotkin H.B."/>
            <person name="Matheny P.B."/>
            <person name="Slot J.C."/>
        </authorList>
    </citation>
    <scope>NUCLEOTIDE SEQUENCE [LARGE SCALE GENOMIC DNA]</scope>
    <source>
        <strain evidence="2 3">2631</strain>
    </source>
</reference>
<organism evidence="2 3">
    <name type="scientific">Psilocybe cyanescens</name>
    <dbReference type="NCBI Taxonomy" id="93625"/>
    <lineage>
        <taxon>Eukaryota</taxon>
        <taxon>Fungi</taxon>
        <taxon>Dikarya</taxon>
        <taxon>Basidiomycota</taxon>
        <taxon>Agaricomycotina</taxon>
        <taxon>Agaricomycetes</taxon>
        <taxon>Agaricomycetidae</taxon>
        <taxon>Agaricales</taxon>
        <taxon>Agaricineae</taxon>
        <taxon>Strophariaceae</taxon>
        <taxon>Psilocybe</taxon>
    </lineage>
</organism>
<sequence length="68" mass="7215">MFASRFFVSLLAFTALGVSASPAPAPAEKRSADVSDVLAVVSTLKTKTNAILPEISTPFLVISRQFCK</sequence>
<dbReference type="InParanoid" id="A0A409WCC1"/>
<name>A0A409WCC1_PSICY</name>
<keyword evidence="3" id="KW-1185">Reference proteome</keyword>
<evidence type="ECO:0000256" key="1">
    <source>
        <dbReference type="SAM" id="SignalP"/>
    </source>
</evidence>
<proteinExistence type="predicted"/>
<dbReference type="Proteomes" id="UP000283269">
    <property type="component" value="Unassembled WGS sequence"/>
</dbReference>
<evidence type="ECO:0000313" key="3">
    <source>
        <dbReference type="Proteomes" id="UP000283269"/>
    </source>
</evidence>
<dbReference type="AlphaFoldDB" id="A0A409WCC1"/>
<evidence type="ECO:0000313" key="2">
    <source>
        <dbReference type="EMBL" id="PPQ76182.1"/>
    </source>
</evidence>
<comment type="caution">
    <text evidence="2">The sequence shown here is derived from an EMBL/GenBank/DDBJ whole genome shotgun (WGS) entry which is preliminary data.</text>
</comment>
<keyword evidence="1" id="KW-0732">Signal</keyword>
<dbReference type="EMBL" id="NHYD01003539">
    <property type="protein sequence ID" value="PPQ76182.1"/>
    <property type="molecule type" value="Genomic_DNA"/>
</dbReference>
<accession>A0A409WCC1</accession>
<dbReference type="OrthoDB" id="2575973at2759"/>
<feature type="chain" id="PRO_5018984577" evidence="1">
    <location>
        <begin position="21"/>
        <end position="68"/>
    </location>
</feature>
<feature type="signal peptide" evidence="1">
    <location>
        <begin position="1"/>
        <end position="20"/>
    </location>
</feature>
<gene>
    <name evidence="2" type="ORF">CVT25_007239</name>
</gene>